<protein>
    <submittedName>
        <fullName evidence="1">Methyltransferase domain-containing protein</fullName>
    </submittedName>
</protein>
<proteinExistence type="predicted"/>
<evidence type="ECO:0000313" key="2">
    <source>
        <dbReference type="Proteomes" id="UP001558850"/>
    </source>
</evidence>
<dbReference type="EMBL" id="JBFRCH010000024">
    <property type="protein sequence ID" value="MEX3935871.1"/>
    <property type="molecule type" value="Genomic_DNA"/>
</dbReference>
<name>A0ACC6U8B0_9BURK</name>
<keyword evidence="2" id="KW-1185">Reference proteome</keyword>
<dbReference type="Proteomes" id="UP001558850">
    <property type="component" value="Unassembled WGS sequence"/>
</dbReference>
<keyword evidence="1" id="KW-0808">Transferase</keyword>
<evidence type="ECO:0000313" key="1">
    <source>
        <dbReference type="EMBL" id="MEX3935871.1"/>
    </source>
</evidence>
<reference evidence="1" key="1">
    <citation type="submission" date="2024-07" db="EMBL/GenBank/DDBJ databases">
        <title>A survey of Mimosa microsymbionts across Brazilian biomes reveals a high diversity of Paraburkholderia nodulating endemic species, but also that Cupriavidus is common as a symbiont of widespread species.</title>
        <authorList>
            <person name="Rouws L."/>
            <person name="Barauna A."/>
            <person name="Beukes C."/>
            <person name="Rouws J.R.C."/>
            <person name="De Faria S.M."/>
            <person name="Gross E."/>
            <person name="Bueno Dos Reis Junior F."/>
            <person name="Simon M.F."/>
            <person name="Maluk M."/>
            <person name="Odee D.W."/>
            <person name="Kenicer G."/>
            <person name="Young J.P.W."/>
            <person name="Reis V.M."/>
            <person name="Zilli J."/>
            <person name="James E.K."/>
        </authorList>
    </citation>
    <scope>NUCLEOTIDE SEQUENCE</scope>
    <source>
        <strain evidence="1">EG181B</strain>
    </source>
</reference>
<keyword evidence="1" id="KW-0489">Methyltransferase</keyword>
<accession>A0ACC6U8B0</accession>
<organism evidence="1 2">
    <name type="scientific">Paraburkholderia phymatum</name>
    <dbReference type="NCBI Taxonomy" id="148447"/>
    <lineage>
        <taxon>Bacteria</taxon>
        <taxon>Pseudomonadati</taxon>
        <taxon>Pseudomonadota</taxon>
        <taxon>Betaproteobacteria</taxon>
        <taxon>Burkholderiales</taxon>
        <taxon>Burkholderiaceae</taxon>
        <taxon>Paraburkholderia</taxon>
    </lineage>
</organism>
<comment type="caution">
    <text evidence="1">The sequence shown here is derived from an EMBL/GenBank/DDBJ whole genome shotgun (WGS) entry which is preliminary data.</text>
</comment>
<gene>
    <name evidence="1" type="ORF">AB4Y32_29455</name>
</gene>
<sequence length="611" mass="66896">MAFVDNRKLAVAIYLSGGIGDVIVSARFVQHLFAAVGHPGIDVYYHSPDVARFVFNAARFVHGVYPLSALQGARHRYDVVVFVAQFVRYEIQKRANIERLCPALLKIADEADQRLAQYRGLFDRLPLLDGLWGRLSAQQGRNVVANLGFLGNLPIDAATGTFLAPDPARLTLVDTLLNGQHRPYVTLHDGFDNLHGSQPGQATKCWPVEYWARLVERLKANAPGVGVVQIGGCKSRHIPGVDVDLVQRTDLHEAAWVLKHALLHIDTDSGLVHMASALRTQSVVLFGPTLAAYYGYPGNINLDAGSCGGCWWSTPDWLSRCPRGLAQPACMAALAPELVERHALPILAARAAQRSRYTLADARLYDSALRNERAAVLENMFAQLGIPPVPISAHARRADVGMYIHASKQWEYLYAHQQIERRFGANRSDLVIADIGGGRGALAPYLARLGHRVSVYDIDYLWDDGGDVDVERRYLIWAGNEGISAQFASVYNLPAEDACFDVVLSVSVVEHIVYKQYALKEALRVLKPGGLLVLTFDFAAAPERFEDGLRREIFDPERLDATVAALGLGSVGFGEAALATSIANIRDDRVLGIPDGMTVGGIAIAKEKVRL</sequence>